<accession>A0A6J5NYF5</accession>
<reference evidence="1" key="1">
    <citation type="submission" date="2020-04" db="EMBL/GenBank/DDBJ databases">
        <authorList>
            <person name="Chiriac C."/>
            <person name="Salcher M."/>
            <person name="Ghai R."/>
            <person name="Kavagutti S V."/>
        </authorList>
    </citation>
    <scope>NUCLEOTIDE SEQUENCE</scope>
</reference>
<organism evidence="1">
    <name type="scientific">uncultured Caudovirales phage</name>
    <dbReference type="NCBI Taxonomy" id="2100421"/>
    <lineage>
        <taxon>Viruses</taxon>
        <taxon>Duplodnaviria</taxon>
        <taxon>Heunggongvirae</taxon>
        <taxon>Uroviricota</taxon>
        <taxon>Caudoviricetes</taxon>
        <taxon>Peduoviridae</taxon>
        <taxon>Maltschvirus</taxon>
        <taxon>Maltschvirus maltsch</taxon>
    </lineage>
</organism>
<evidence type="ECO:0000313" key="1">
    <source>
        <dbReference type="EMBL" id="CAB4162746.1"/>
    </source>
</evidence>
<sequence>MVLVPLPTTLTESHMDPLSSLTDDELNAAIAALMSRPTHPLTIAFADKDTCRNIALHLAEYHRRREDVDEAEEFEEDARGM</sequence>
<dbReference type="EMBL" id="LR796738">
    <property type="protein sequence ID" value="CAB4162746.1"/>
    <property type="molecule type" value="Genomic_DNA"/>
</dbReference>
<proteinExistence type="predicted"/>
<gene>
    <name evidence="1" type="ORF">UFOVP783_110</name>
</gene>
<protein>
    <submittedName>
        <fullName evidence="1">Uncharacterized protein</fullName>
    </submittedName>
</protein>
<name>A0A6J5NYF5_9CAUD</name>